<feature type="signal peptide" evidence="1">
    <location>
        <begin position="1"/>
        <end position="20"/>
    </location>
</feature>
<accession>A0A5B7X037</accession>
<keyword evidence="1" id="KW-0732">Signal</keyword>
<dbReference type="EMBL" id="CP040812">
    <property type="protein sequence ID" value="QCY68679.1"/>
    <property type="molecule type" value="Genomic_DNA"/>
</dbReference>
<proteinExistence type="predicted"/>
<dbReference type="KEGG" id="afla:FHG64_04320"/>
<organism evidence="2 3">
    <name type="scientific">Antarcticibacterium flavum</name>
    <dbReference type="NCBI Taxonomy" id="2058175"/>
    <lineage>
        <taxon>Bacteria</taxon>
        <taxon>Pseudomonadati</taxon>
        <taxon>Bacteroidota</taxon>
        <taxon>Flavobacteriia</taxon>
        <taxon>Flavobacteriales</taxon>
        <taxon>Flavobacteriaceae</taxon>
        <taxon>Antarcticibacterium</taxon>
    </lineage>
</organism>
<dbReference type="OrthoDB" id="117186at2"/>
<protein>
    <submittedName>
        <fullName evidence="2">Nuclear transport factor 2 family protein</fullName>
    </submittedName>
</protein>
<dbReference type="RefSeq" id="WP_139065265.1">
    <property type="nucleotide sequence ID" value="NZ_CP040812.1"/>
</dbReference>
<evidence type="ECO:0000313" key="3">
    <source>
        <dbReference type="Proteomes" id="UP000309016"/>
    </source>
</evidence>
<reference evidence="2 3" key="1">
    <citation type="submission" date="2019-06" db="EMBL/GenBank/DDBJ databases">
        <title>Complete genome sequence of Antarcticibacterium flavum KCTC 52984T from an Antarctic marine sediment.</title>
        <authorList>
            <person name="Lee Y.M."/>
            <person name="Shin S.C."/>
        </authorList>
    </citation>
    <scope>NUCLEOTIDE SEQUENCE [LARGE SCALE GENOMIC DNA]</scope>
    <source>
        <strain evidence="2 3">KCTC 52984</strain>
    </source>
</reference>
<evidence type="ECO:0000256" key="1">
    <source>
        <dbReference type="SAM" id="SignalP"/>
    </source>
</evidence>
<sequence>MKKFLSFLFLVTCFTSFAQTAEETAVKDVVTGFFEAFHRQDSVALRSYAHPSVKMQSLGNNAEGKLNLSTNTYGEFLERITSIPSSTKFEENLHGFDVRVNGPLATVITPYSFLVNGNLSHCGVNSFTMVKETEEWKIVHIIDTRGREGCEGYLNKS</sequence>
<feature type="chain" id="PRO_5022889432" evidence="1">
    <location>
        <begin position="21"/>
        <end position="157"/>
    </location>
</feature>
<keyword evidence="3" id="KW-1185">Reference proteome</keyword>
<dbReference type="Proteomes" id="UP000309016">
    <property type="component" value="Chromosome"/>
</dbReference>
<dbReference type="InterPro" id="IPR032710">
    <property type="entry name" value="NTF2-like_dom_sf"/>
</dbReference>
<dbReference type="SUPFAM" id="SSF54427">
    <property type="entry name" value="NTF2-like"/>
    <property type="match status" value="1"/>
</dbReference>
<dbReference type="Gene3D" id="3.10.450.50">
    <property type="match status" value="1"/>
</dbReference>
<gene>
    <name evidence="2" type="ORF">FHG64_04320</name>
</gene>
<dbReference type="AlphaFoldDB" id="A0A5B7X037"/>
<evidence type="ECO:0000313" key="2">
    <source>
        <dbReference type="EMBL" id="QCY68679.1"/>
    </source>
</evidence>
<name>A0A5B7X037_9FLAO</name>